<accession>A0A0W0Z3L8</accession>
<dbReference type="Pfam" id="PF00535">
    <property type="entry name" value="Glycos_transf_2"/>
    <property type="match status" value="2"/>
</dbReference>
<dbReference type="OrthoDB" id="9816424at2"/>
<dbReference type="Pfam" id="PF05045">
    <property type="entry name" value="RgpF"/>
    <property type="match status" value="1"/>
</dbReference>
<evidence type="ECO:0000313" key="2">
    <source>
        <dbReference type="EMBL" id="KTD63697.1"/>
    </source>
</evidence>
<gene>
    <name evidence="2" type="ORF">Lsan_1130</name>
</gene>
<sequence length="1481" mass="170377">MFRFMEIWRRSRVLNKKTIKICSNSIYFDANWYLERYPDVKASGLDPLFHFVKHGALERRDPGPNFSTADYLLEYPELEKKGINPLVHLEKTRKKLWNTKKNYQDWVRLYDTITNRDRNYIKEKIATLKYTPTISIVLPVYNTPEKWLKLAINSVLKQLYPYWELCIADDASSATHVKEILSDYVKNDSRIKVIYRETNGHISESSNSALQLATGEFIALLDHDDELSEHALYKIAEELNDYPNAALIYSDEDKIDAQGTRCEPYFKSNWNPDLFYSHNFISHLGVYRRSVINEIGGFRKGYEGSQDYDLALRVIEIITPDQIRHVPHVLYHWRIVSDSVSNSKAYTCEDAARYAIQTHLERQKVIGAQVVQNPFLPNFHRVIYPLPTVQPLVSIIVPTKDKVNVLKCCIESILKKTEYSNFEVLIVDNQSQQQETHAYFEQLKHNQKIKIISYRKPFNYSKINNFAVAQAQGEIVLFLNNDTEVISSSWLTEMVSQVIRPEVGVVGAKLYYPDDTIQHAGVIGGYGLVAGHIFSRWPRKKHGYMGKDSLSQNFLAVTAACMAMRRAVFAELEGFEENTLAVAFNDVDLCLRAYKKGYRILWTPYAELYHYESLTRGKAQTEEEKAQEKKEVIYMVKYWSDLLQNDPFYNPNLSLSCSYYSLAFPPRRSKITAPVTVIESKERYLATESFAESLLDAQGSFVGSLIPPAEFDKDYYLTLYPDVANAGIDPYWHFINHGKTEGRRGSPFNLYKDVIPFNDTKETVLLVSHDASRTGAPILTLNIAQELKKQFNIVILLLNSGSITSFFEQTCNTIISIDRSIHSNKVFTDNLVYQTVQHYNIQFSIVNSIESFYVLEPLAKRFIPSILLIHEFATYTRPHCKFMDAFLWAGKIVFPAKIVQDNAISNYTQNGIHLTHIFSQGKSNIPTEPHHEADIKKDSLYDNYQSQSKPFLVLGVGSVHYRKGVDLFIATAAELKRSYPQYNIKMLWVGSGYDPEHDISYSCYLAAQIERSDLTGHFELIDEVSNLEALYQQADLFYLSSRLDPLPNVAIDVMILGKPLICFDQGTGIAEILQQDFNTAECIIPHLSIIKATQKIVQLHQSPEYYSLISSKIKTIAQNNFNMAGYVSNLLLLSKNQSSLVRQEELDCITLESSAYFKEDFFLKTGVSRQEAIRKYVRSWHSKVGLLRKPAPGFNQTIYHIYNPDRGGIVEPFADYLRSGRPEGPWQEQVITPNDSFIIHEKKVRCAIHIHVFYADLLKDLMDRIQLNETAFDVYVSTNEFLFEQVSQILADYQQISTKVRIVPNRGRDIGPLISEFADELQKYDVIGHFHTKRSLDIKNAQFARDWFLFLIENLLGGQHLMADRIMNEFKKDVKIGLVFADDPYLLDWGKNRSFAEELAKQMKLSDIPDHHFNFPVGTMFWARPEAIKPIFELQYSWDVYPEEPLPYDGSILHAMERLIPIIVSNQGFTQALTNIPGLTR</sequence>
<dbReference type="SUPFAM" id="SSF53448">
    <property type="entry name" value="Nucleotide-diphospho-sugar transferases"/>
    <property type="match status" value="2"/>
</dbReference>
<dbReference type="Pfam" id="PF13692">
    <property type="entry name" value="Glyco_trans_1_4"/>
    <property type="match status" value="1"/>
</dbReference>
<proteinExistence type="predicted"/>
<keyword evidence="2" id="KW-0808">Transferase</keyword>
<dbReference type="CDD" id="cd04186">
    <property type="entry name" value="GT_2_like_c"/>
    <property type="match status" value="1"/>
</dbReference>
<dbReference type="PANTHER" id="PTHR43179:SF7">
    <property type="entry name" value="RHAMNOSYLTRANSFERASE WBBL"/>
    <property type="match status" value="1"/>
</dbReference>
<feature type="domain" description="Glycosyltransferase 2-like" evidence="1">
    <location>
        <begin position="135"/>
        <end position="295"/>
    </location>
</feature>
<dbReference type="STRING" id="45074.Lsan_1130"/>
<keyword evidence="3" id="KW-1185">Reference proteome</keyword>
<name>A0A0W0Z3L8_9GAMM</name>
<protein>
    <submittedName>
        <fullName evidence="2">Glycosyl transferase, family 2</fullName>
    </submittedName>
</protein>
<dbReference type="EMBL" id="LNYU01000024">
    <property type="protein sequence ID" value="KTD63697.1"/>
    <property type="molecule type" value="Genomic_DNA"/>
</dbReference>
<dbReference type="InterPro" id="IPR029044">
    <property type="entry name" value="Nucleotide-diphossugar_trans"/>
</dbReference>
<feature type="domain" description="Glycosyltransferase 2-like" evidence="1">
    <location>
        <begin position="394"/>
        <end position="571"/>
    </location>
</feature>
<dbReference type="InterPro" id="IPR007739">
    <property type="entry name" value="RgpF"/>
</dbReference>
<dbReference type="InterPro" id="IPR001173">
    <property type="entry name" value="Glyco_trans_2-like"/>
</dbReference>
<dbReference type="RefSeq" id="WP_083505091.1">
    <property type="nucleotide sequence ID" value="NZ_CAAAIH010000003.1"/>
</dbReference>
<evidence type="ECO:0000313" key="3">
    <source>
        <dbReference type="Proteomes" id="UP000054703"/>
    </source>
</evidence>
<dbReference type="PATRIC" id="fig|45074.5.peg.1203"/>
<dbReference type="GO" id="GO:0016757">
    <property type="term" value="F:glycosyltransferase activity"/>
    <property type="evidence" value="ECO:0007669"/>
    <property type="project" value="UniProtKB-KW"/>
</dbReference>
<evidence type="ECO:0000259" key="1">
    <source>
        <dbReference type="Pfam" id="PF00535"/>
    </source>
</evidence>
<dbReference type="PANTHER" id="PTHR43179">
    <property type="entry name" value="RHAMNOSYLTRANSFERASE WBBL"/>
    <property type="match status" value="1"/>
</dbReference>
<reference evidence="2 3" key="1">
    <citation type="submission" date="2015-11" db="EMBL/GenBank/DDBJ databases">
        <title>Genomic analysis of 38 Legionella species identifies large and diverse effector repertoires.</title>
        <authorList>
            <person name="Burstein D."/>
            <person name="Amaro F."/>
            <person name="Zusman T."/>
            <person name="Lifshitz Z."/>
            <person name="Cohen O."/>
            <person name="Gilbert J.A."/>
            <person name="Pupko T."/>
            <person name="Shuman H.A."/>
            <person name="Segal G."/>
        </authorList>
    </citation>
    <scope>NUCLEOTIDE SEQUENCE [LARGE SCALE GENOMIC DNA]</scope>
    <source>
        <strain evidence="2 3">SC-63-C7</strain>
    </source>
</reference>
<dbReference type="SUPFAM" id="SSF53756">
    <property type="entry name" value="UDP-Glycosyltransferase/glycogen phosphorylase"/>
    <property type="match status" value="1"/>
</dbReference>
<dbReference type="Proteomes" id="UP000054703">
    <property type="component" value="Unassembled WGS sequence"/>
</dbReference>
<comment type="caution">
    <text evidence="2">The sequence shown here is derived from an EMBL/GenBank/DDBJ whole genome shotgun (WGS) entry which is preliminary data.</text>
</comment>
<dbReference type="Gene3D" id="3.40.50.2000">
    <property type="entry name" value="Glycogen Phosphorylase B"/>
    <property type="match status" value="1"/>
</dbReference>
<organism evidence="2 3">
    <name type="scientific">Legionella santicrucis</name>
    <dbReference type="NCBI Taxonomy" id="45074"/>
    <lineage>
        <taxon>Bacteria</taxon>
        <taxon>Pseudomonadati</taxon>
        <taxon>Pseudomonadota</taxon>
        <taxon>Gammaproteobacteria</taxon>
        <taxon>Legionellales</taxon>
        <taxon>Legionellaceae</taxon>
        <taxon>Legionella</taxon>
    </lineage>
</organism>
<dbReference type="CDD" id="cd04184">
    <property type="entry name" value="GT2_RfbC_Mx_like"/>
    <property type="match status" value="1"/>
</dbReference>
<dbReference type="Gene3D" id="3.90.550.10">
    <property type="entry name" value="Spore Coat Polysaccharide Biosynthesis Protein SpsA, Chain A"/>
    <property type="match status" value="2"/>
</dbReference>